<dbReference type="Proteomes" id="UP000054007">
    <property type="component" value="Unassembled WGS sequence"/>
</dbReference>
<evidence type="ECO:0000313" key="4">
    <source>
        <dbReference type="Proteomes" id="UP000054007"/>
    </source>
</evidence>
<proteinExistence type="predicted"/>
<sequence length="309" mass="33612">MNDSVPTYLSASIQPGNPAENTVGPICIGLLFNVLLLGILCAQTYIYTTTHNDKDRLWIAFYVYFLLLANVLHTAFIAADVYVALITHYNQPEYLSVATWLFEPADSAITGIVAGAVQLFFSWRVRTLTRNTALGIIMALISMASTVAAFAVSYVMPEAVPTTRFKYIICVWLGAACIADVMITTSLVLYLKKHKTGIEGSDALVDRVIRMSIQTGMITSICAIINLSLYLALPTGQHFIFNLALAKLYTNMLLSSLNSRAIWSKNDGMIRQSKNLSSFCIVLPDASGVNSQMGTMDGGRSGYGASSDA</sequence>
<feature type="transmembrane region" description="Helical" evidence="1">
    <location>
        <begin position="59"/>
        <end position="85"/>
    </location>
</feature>
<dbReference type="OrthoDB" id="3183258at2759"/>
<keyword evidence="4" id="KW-1185">Reference proteome</keyword>
<protein>
    <recommendedName>
        <fullName evidence="2">DUF6534 domain-containing protein</fullName>
    </recommendedName>
</protein>
<gene>
    <name evidence="3" type="ORF">CYLTODRAFT_453685</name>
</gene>
<dbReference type="PANTHER" id="PTHR40465:SF1">
    <property type="entry name" value="DUF6534 DOMAIN-CONTAINING PROTEIN"/>
    <property type="match status" value="1"/>
</dbReference>
<evidence type="ECO:0000256" key="1">
    <source>
        <dbReference type="SAM" id="Phobius"/>
    </source>
</evidence>
<organism evidence="3 4">
    <name type="scientific">Cylindrobasidium torrendii FP15055 ss-10</name>
    <dbReference type="NCBI Taxonomy" id="1314674"/>
    <lineage>
        <taxon>Eukaryota</taxon>
        <taxon>Fungi</taxon>
        <taxon>Dikarya</taxon>
        <taxon>Basidiomycota</taxon>
        <taxon>Agaricomycotina</taxon>
        <taxon>Agaricomycetes</taxon>
        <taxon>Agaricomycetidae</taxon>
        <taxon>Agaricales</taxon>
        <taxon>Marasmiineae</taxon>
        <taxon>Physalacriaceae</taxon>
        <taxon>Cylindrobasidium</taxon>
    </lineage>
</organism>
<dbReference type="AlphaFoldDB" id="A0A0D7BF71"/>
<keyword evidence="1" id="KW-1133">Transmembrane helix</keyword>
<accession>A0A0D7BF71</accession>
<dbReference type="EMBL" id="KN880506">
    <property type="protein sequence ID" value="KIY68246.1"/>
    <property type="molecule type" value="Genomic_DNA"/>
</dbReference>
<dbReference type="Pfam" id="PF20152">
    <property type="entry name" value="DUF6534"/>
    <property type="match status" value="1"/>
</dbReference>
<evidence type="ECO:0000313" key="3">
    <source>
        <dbReference type="EMBL" id="KIY68246.1"/>
    </source>
</evidence>
<keyword evidence="1" id="KW-0472">Membrane</keyword>
<feature type="domain" description="DUF6534" evidence="2">
    <location>
        <begin position="176"/>
        <end position="261"/>
    </location>
</feature>
<name>A0A0D7BF71_9AGAR</name>
<dbReference type="STRING" id="1314674.A0A0D7BF71"/>
<feature type="transmembrane region" description="Helical" evidence="1">
    <location>
        <begin position="97"/>
        <end position="121"/>
    </location>
</feature>
<dbReference type="PANTHER" id="PTHR40465">
    <property type="entry name" value="CHROMOSOME 1, WHOLE GENOME SHOTGUN SEQUENCE"/>
    <property type="match status" value="1"/>
</dbReference>
<evidence type="ECO:0000259" key="2">
    <source>
        <dbReference type="Pfam" id="PF20152"/>
    </source>
</evidence>
<dbReference type="InterPro" id="IPR045339">
    <property type="entry name" value="DUF6534"/>
</dbReference>
<feature type="transmembrane region" description="Helical" evidence="1">
    <location>
        <begin position="165"/>
        <end position="191"/>
    </location>
</feature>
<feature type="transmembrane region" description="Helical" evidence="1">
    <location>
        <begin position="212"/>
        <end position="233"/>
    </location>
</feature>
<feature type="transmembrane region" description="Helical" evidence="1">
    <location>
        <begin position="133"/>
        <end position="153"/>
    </location>
</feature>
<keyword evidence="1" id="KW-0812">Transmembrane</keyword>
<feature type="transmembrane region" description="Helical" evidence="1">
    <location>
        <begin position="23"/>
        <end position="47"/>
    </location>
</feature>
<reference evidence="3 4" key="1">
    <citation type="journal article" date="2015" name="Fungal Genet. Biol.">
        <title>Evolution of novel wood decay mechanisms in Agaricales revealed by the genome sequences of Fistulina hepatica and Cylindrobasidium torrendii.</title>
        <authorList>
            <person name="Floudas D."/>
            <person name="Held B.W."/>
            <person name="Riley R."/>
            <person name="Nagy L.G."/>
            <person name="Koehler G."/>
            <person name="Ransdell A.S."/>
            <person name="Younus H."/>
            <person name="Chow J."/>
            <person name="Chiniquy J."/>
            <person name="Lipzen A."/>
            <person name="Tritt A."/>
            <person name="Sun H."/>
            <person name="Haridas S."/>
            <person name="LaButti K."/>
            <person name="Ohm R.A."/>
            <person name="Kues U."/>
            <person name="Blanchette R.A."/>
            <person name="Grigoriev I.V."/>
            <person name="Minto R.E."/>
            <person name="Hibbett D.S."/>
        </authorList>
    </citation>
    <scope>NUCLEOTIDE SEQUENCE [LARGE SCALE GENOMIC DNA]</scope>
    <source>
        <strain evidence="3 4">FP15055 ss-10</strain>
    </source>
</reference>